<proteinExistence type="predicted"/>
<name>L8FT89_PSED2</name>
<keyword evidence="3" id="KW-1185">Reference proteome</keyword>
<dbReference type="HOGENOM" id="CLU_1907582_0_0_1"/>
<sequence length="133" mass="14329">MTPARRAPHHDSDLVGREDIALAARHDPAIHAHRIGDIAAGNLAVGTVRHHEALRGMVSNHVRQHLVCDGREIDGITGEFRMDAQLRIARTSQGCRTVPVSAHQCAISDQPGAAGVKPLSGTPLRSSQKKPHR</sequence>
<reference evidence="3" key="1">
    <citation type="submission" date="2010-09" db="EMBL/GenBank/DDBJ databases">
        <title>The genome sequence of Geomyces destructans 20631-21.</title>
        <authorList>
            <consortium name="The Broad Institute Genome Sequencing Platform"/>
            <person name="Cuomo C.A."/>
            <person name="Blehert D.S."/>
            <person name="Lorch J.M."/>
            <person name="Young S.K."/>
            <person name="Zeng Q."/>
            <person name="Gargeya S."/>
            <person name="Fitzgerald M."/>
            <person name="Haas B."/>
            <person name="Abouelleil A."/>
            <person name="Alvarado L."/>
            <person name="Arachchi H.M."/>
            <person name="Berlin A."/>
            <person name="Brown A."/>
            <person name="Chapman S.B."/>
            <person name="Chen Z."/>
            <person name="Dunbar C."/>
            <person name="Freedman E."/>
            <person name="Gearin G."/>
            <person name="Gellesch M."/>
            <person name="Goldberg J."/>
            <person name="Griggs A."/>
            <person name="Gujja S."/>
            <person name="Heiman D."/>
            <person name="Howarth C."/>
            <person name="Larson L."/>
            <person name="Lui A."/>
            <person name="MacDonald P.J.P."/>
            <person name="Montmayeur A."/>
            <person name="Murphy C."/>
            <person name="Neiman D."/>
            <person name="Pearson M."/>
            <person name="Priest M."/>
            <person name="Roberts A."/>
            <person name="Saif S."/>
            <person name="Shea T."/>
            <person name="Shenoy N."/>
            <person name="Sisk P."/>
            <person name="Stolte C."/>
            <person name="Sykes S."/>
            <person name="Wortman J."/>
            <person name="Nusbaum C."/>
            <person name="Birren B."/>
        </authorList>
    </citation>
    <scope>NUCLEOTIDE SEQUENCE [LARGE SCALE GENOMIC DNA]</scope>
    <source>
        <strain evidence="3">ATCC MYA-4855 / 20631-21</strain>
    </source>
</reference>
<dbReference type="EMBL" id="GL574722">
    <property type="protein sequence ID" value="ELR03693.1"/>
    <property type="molecule type" value="Genomic_DNA"/>
</dbReference>
<evidence type="ECO:0000313" key="2">
    <source>
        <dbReference type="EMBL" id="ELR03693.1"/>
    </source>
</evidence>
<evidence type="ECO:0000313" key="3">
    <source>
        <dbReference type="Proteomes" id="UP000011064"/>
    </source>
</evidence>
<organism evidence="2 3">
    <name type="scientific">Pseudogymnoascus destructans (strain ATCC MYA-4855 / 20631-21)</name>
    <name type="common">Bat white-nose syndrome fungus</name>
    <name type="synonym">Geomyces destructans</name>
    <dbReference type="NCBI Taxonomy" id="658429"/>
    <lineage>
        <taxon>Eukaryota</taxon>
        <taxon>Fungi</taxon>
        <taxon>Dikarya</taxon>
        <taxon>Ascomycota</taxon>
        <taxon>Pezizomycotina</taxon>
        <taxon>Leotiomycetes</taxon>
        <taxon>Thelebolales</taxon>
        <taxon>Thelebolaceae</taxon>
        <taxon>Pseudogymnoascus</taxon>
    </lineage>
</organism>
<gene>
    <name evidence="2" type="ORF">GMDG_08934</name>
</gene>
<dbReference type="VEuPathDB" id="FungiDB:GMDG_08934"/>
<accession>L8FT89</accession>
<dbReference type="InParanoid" id="L8FT89"/>
<feature type="region of interest" description="Disordered" evidence="1">
    <location>
        <begin position="108"/>
        <end position="133"/>
    </location>
</feature>
<protein>
    <submittedName>
        <fullName evidence="2">Uncharacterized protein</fullName>
    </submittedName>
</protein>
<dbReference type="AlphaFoldDB" id="L8FT89"/>
<evidence type="ECO:0000256" key="1">
    <source>
        <dbReference type="SAM" id="MobiDB-lite"/>
    </source>
</evidence>
<dbReference type="Proteomes" id="UP000011064">
    <property type="component" value="Unassembled WGS sequence"/>
</dbReference>